<comment type="caution">
    <text evidence="2">The sequence shown here is derived from an EMBL/GenBank/DDBJ whole genome shotgun (WGS) entry which is preliminary data.</text>
</comment>
<reference evidence="2" key="1">
    <citation type="journal article" date="2021" name="J. Hered.">
        <title>Genome Assembly of Salicaceae Populus deltoides (Eastern Cottonwood) I-69 Based on Nanopore Sequencing and Hi-C Technologies.</title>
        <authorList>
            <person name="Bai S."/>
            <person name="Wu H."/>
            <person name="Zhang J."/>
            <person name="Pan Z."/>
            <person name="Zhao W."/>
            <person name="Li Z."/>
            <person name="Tong C."/>
        </authorList>
    </citation>
    <scope>NUCLEOTIDE SEQUENCE</scope>
    <source>
        <tissue evidence="2">Leaf</tissue>
    </source>
</reference>
<protein>
    <submittedName>
        <fullName evidence="2">Uncharacterized protein</fullName>
    </submittedName>
</protein>
<dbReference type="PANTHER" id="PTHR35510">
    <property type="entry name" value="DBH-LIKE MONOOXYGENASE"/>
    <property type="match status" value="1"/>
</dbReference>
<dbReference type="EMBL" id="JACEGQ020000018">
    <property type="protein sequence ID" value="KAH8481575.1"/>
    <property type="molecule type" value="Genomic_DNA"/>
</dbReference>
<sequence length="279" mass="30529">MDGVAPYLSSSSSSSSSLKILKRKEVDEVSDDFSDFSLSAPARKTRRLVLDAELPTIIEEEEGSMMPGEFGEEEGDSGLISNLQRKNQGVQIEELVMPESSSASSDNEERAIVLFKPVNNLHLLHRSPNNFSVSLDSNIISGFRNQFLWSSQSGGVRSVEEEEEEAGARRDNSMAVVPWVPSQTQPAFLQEIMYSNASVPQTELMDSEEMGEAAMDIEEDNNDQNYSGSVGLGQAQGNQAFGFGGIRAGSDGLPQWQQQHCLVPQIPQNPNSTPVTWLP</sequence>
<evidence type="ECO:0000313" key="2">
    <source>
        <dbReference type="EMBL" id="KAH8481575.1"/>
    </source>
</evidence>
<keyword evidence="3" id="KW-1185">Reference proteome</keyword>
<dbReference type="Proteomes" id="UP000807159">
    <property type="component" value="Chromosome 18"/>
</dbReference>
<accession>A0A8T2WJS7</accession>
<evidence type="ECO:0000313" key="3">
    <source>
        <dbReference type="Proteomes" id="UP000807159"/>
    </source>
</evidence>
<organism evidence="2 3">
    <name type="scientific">Populus deltoides</name>
    <name type="common">Eastern poplar</name>
    <name type="synonym">Eastern cottonwood</name>
    <dbReference type="NCBI Taxonomy" id="3696"/>
    <lineage>
        <taxon>Eukaryota</taxon>
        <taxon>Viridiplantae</taxon>
        <taxon>Streptophyta</taxon>
        <taxon>Embryophyta</taxon>
        <taxon>Tracheophyta</taxon>
        <taxon>Spermatophyta</taxon>
        <taxon>Magnoliopsida</taxon>
        <taxon>eudicotyledons</taxon>
        <taxon>Gunneridae</taxon>
        <taxon>Pentapetalae</taxon>
        <taxon>rosids</taxon>
        <taxon>fabids</taxon>
        <taxon>Malpighiales</taxon>
        <taxon>Salicaceae</taxon>
        <taxon>Saliceae</taxon>
        <taxon>Populus</taxon>
    </lineage>
</organism>
<proteinExistence type="predicted"/>
<name>A0A8T2WJS7_POPDE</name>
<dbReference type="AlphaFoldDB" id="A0A8T2WJS7"/>
<evidence type="ECO:0000256" key="1">
    <source>
        <dbReference type="SAM" id="MobiDB-lite"/>
    </source>
</evidence>
<feature type="region of interest" description="Disordered" evidence="1">
    <location>
        <begin position="1"/>
        <end position="21"/>
    </location>
</feature>
<dbReference type="PANTHER" id="PTHR35510:SF1">
    <property type="entry name" value="DBH-LIKE MONOOXYGENASE"/>
    <property type="match status" value="1"/>
</dbReference>
<gene>
    <name evidence="2" type="ORF">H0E87_029161</name>
</gene>